<evidence type="ECO:0000313" key="2">
    <source>
        <dbReference type="EMBL" id="MCP1674220.1"/>
    </source>
</evidence>
<evidence type="ECO:0000256" key="1">
    <source>
        <dbReference type="SAM" id="SignalP"/>
    </source>
</evidence>
<organism evidence="2 3">
    <name type="scientific">Natronocella acetinitrilica</name>
    <dbReference type="NCBI Taxonomy" id="414046"/>
    <lineage>
        <taxon>Bacteria</taxon>
        <taxon>Pseudomonadati</taxon>
        <taxon>Pseudomonadota</taxon>
        <taxon>Gammaproteobacteria</taxon>
        <taxon>Chromatiales</taxon>
        <taxon>Ectothiorhodospiraceae</taxon>
        <taxon>Natronocella</taxon>
    </lineage>
</organism>
<sequence length="166" mass="17849">MRALSAAVLAGLMLPALVPGAGVASDRQAMLADIERRLGSHLDEPAIAACMDQAGLGSDRALYALGTIADAREAMAARTAFIERALRSNSDPHAVTRELERWSSEARYQRVLRASAEMPEATAYCEAVLNAINRHNDADEPPRDAALRWLEQIESRNAALGAGRAQ</sequence>
<gene>
    <name evidence="2" type="ORF">J2T57_001322</name>
</gene>
<feature type="chain" id="PRO_5042260528" evidence="1">
    <location>
        <begin position="22"/>
        <end position="166"/>
    </location>
</feature>
<protein>
    <submittedName>
        <fullName evidence="2">Uncharacterized protein</fullName>
    </submittedName>
</protein>
<dbReference type="Proteomes" id="UP001205843">
    <property type="component" value="Unassembled WGS sequence"/>
</dbReference>
<dbReference type="EMBL" id="JALJXV010000003">
    <property type="protein sequence ID" value="MCP1674220.1"/>
    <property type="molecule type" value="Genomic_DNA"/>
</dbReference>
<keyword evidence="3" id="KW-1185">Reference proteome</keyword>
<dbReference type="RefSeq" id="WP_253476035.1">
    <property type="nucleotide sequence ID" value="NZ_JALJXV010000003.1"/>
</dbReference>
<accession>A0AAE3G203</accession>
<keyword evidence="1" id="KW-0732">Signal</keyword>
<dbReference type="AlphaFoldDB" id="A0AAE3G203"/>
<feature type="signal peptide" evidence="1">
    <location>
        <begin position="1"/>
        <end position="21"/>
    </location>
</feature>
<comment type="caution">
    <text evidence="2">The sequence shown here is derived from an EMBL/GenBank/DDBJ whole genome shotgun (WGS) entry which is preliminary data.</text>
</comment>
<name>A0AAE3G203_9GAMM</name>
<proteinExistence type="predicted"/>
<evidence type="ECO:0000313" key="3">
    <source>
        <dbReference type="Proteomes" id="UP001205843"/>
    </source>
</evidence>
<reference evidence="2" key="1">
    <citation type="submission" date="2022-03" db="EMBL/GenBank/DDBJ databases">
        <title>Genomic Encyclopedia of Type Strains, Phase III (KMG-III): the genomes of soil and plant-associated and newly described type strains.</title>
        <authorList>
            <person name="Whitman W."/>
        </authorList>
    </citation>
    <scope>NUCLEOTIDE SEQUENCE</scope>
    <source>
        <strain evidence="2">ANL 6-2</strain>
    </source>
</reference>